<dbReference type="PANTHER" id="PTHR39330:SF1">
    <property type="entry name" value="ETHANOLAMINE AMMONIA-LYASE SMALL SUBUNIT"/>
    <property type="match status" value="1"/>
</dbReference>
<evidence type="ECO:0000256" key="1">
    <source>
        <dbReference type="ARBA" id="ARBA00022628"/>
    </source>
</evidence>
<sequence>MSADNQMEKLIIDNVMKELAKRGMLGGEVEAACKEAVQSVTTGSQAAVSSPYTEEAPIEVPDISGVWVPNPVNLDAIKAMKASTPARIGLFRAGARPKTDAHLKFLADHAQAMDAVFMDVAEDFLAKMNLFTVESAAKDKDEFLKMPHLGRRLSEEGKKIVAEKCQQNPQVQIIIIDGLSSSAIEANVADVLPALTQGLTAAGIKVGTPFFIKNGRVGVQDEVGMLLNAEVVVSLIGERPGLVTADSMSAYMIYKPNKNTVEADRTMISNIHKGGTPPAEAGALLVDVVKQILAAKCSGMKLNLQ</sequence>
<reference evidence="6 7" key="1">
    <citation type="submission" date="2022-08" db="EMBL/GenBank/DDBJ databases">
        <title>Proteogenomics of the novel Dehalobacterium formicoaceticum strain EZ94 highlights a key role of methyltransferases during anaerobic dichloromethane degradation.</title>
        <authorList>
            <person name="Wasmund K."/>
        </authorList>
    </citation>
    <scope>NUCLEOTIDE SEQUENCE [LARGE SCALE GENOMIC DNA]</scope>
    <source>
        <strain evidence="6 7">EZ94</strain>
    </source>
</reference>
<protein>
    <recommendedName>
        <fullName evidence="5">Ethanolamine ammonia-lyase small subunit</fullName>
        <shortName evidence="5">EAL small subunit</shortName>
        <ecNumber evidence="5">4.3.1.7</ecNumber>
    </recommendedName>
</protein>
<dbReference type="Gene3D" id="1.10.30.40">
    <property type="entry name" value="Ethanolamine ammonia-lyase light chain (EutC), N-terminal domain"/>
    <property type="match status" value="1"/>
</dbReference>
<evidence type="ECO:0000256" key="2">
    <source>
        <dbReference type="ARBA" id="ARBA00023239"/>
    </source>
</evidence>
<keyword evidence="1 5" id="KW-0846">Cobalamin</keyword>
<dbReference type="EC" id="4.3.1.7" evidence="5"/>
<comment type="subunit">
    <text evidence="5">The basic unit is a heterodimer which dimerizes to form tetramers. The heterotetramers trimerize; 6 large subunits form a core ring with 6 small subunits projecting outwards.</text>
</comment>
<keyword evidence="3 5" id="KW-0170">Cobalt</keyword>
<evidence type="ECO:0000256" key="4">
    <source>
        <dbReference type="ARBA" id="ARBA00024446"/>
    </source>
</evidence>
<comment type="function">
    <text evidence="5">Catalyzes the deamination of various vicinal amino-alcohols to oxo compounds. Allows this organism to utilize ethanolamine as the sole source of nitrogen and carbon in the presence of external vitamin B12.</text>
</comment>
<dbReference type="HAMAP" id="MF_00601">
    <property type="entry name" value="EutC"/>
    <property type="match status" value="1"/>
</dbReference>
<accession>A0ABT1Y210</accession>
<gene>
    <name evidence="5 6" type="primary">eutC</name>
    <name evidence="6" type="ORF">NVS47_05150</name>
</gene>
<dbReference type="PANTHER" id="PTHR39330">
    <property type="entry name" value="ETHANOLAMINE AMMONIA-LYASE LIGHT CHAIN"/>
    <property type="match status" value="1"/>
</dbReference>
<keyword evidence="4 5" id="KW-1283">Bacterial microcompartment</keyword>
<comment type="cofactor">
    <cofactor evidence="5">
        <name>adenosylcob(III)alamin</name>
        <dbReference type="ChEBI" id="CHEBI:18408"/>
    </cofactor>
    <text evidence="5">Binds between the large and small subunits.</text>
</comment>
<feature type="binding site" evidence="5">
    <location>
        <position position="238"/>
    </location>
    <ligand>
        <name>adenosylcob(III)alamin</name>
        <dbReference type="ChEBI" id="CHEBI:18408"/>
    </ligand>
</feature>
<evidence type="ECO:0000313" key="6">
    <source>
        <dbReference type="EMBL" id="MCR6544910.1"/>
    </source>
</evidence>
<dbReference type="GO" id="GO:0008851">
    <property type="term" value="F:ethanolamine ammonia-lyase activity"/>
    <property type="evidence" value="ECO:0007669"/>
    <property type="project" value="UniProtKB-EC"/>
</dbReference>
<comment type="subcellular location">
    <subcellularLocation>
        <location evidence="5">Bacterial microcompartment</location>
    </subcellularLocation>
</comment>
<dbReference type="InterPro" id="IPR042255">
    <property type="entry name" value="EutC_N"/>
</dbReference>
<evidence type="ECO:0000313" key="7">
    <source>
        <dbReference type="Proteomes" id="UP001524944"/>
    </source>
</evidence>
<feature type="binding site" evidence="5">
    <location>
        <position position="217"/>
    </location>
    <ligand>
        <name>adenosylcob(III)alamin</name>
        <dbReference type="ChEBI" id="CHEBI:18408"/>
    </ligand>
</feature>
<evidence type="ECO:0000256" key="5">
    <source>
        <dbReference type="HAMAP-Rule" id="MF_00601"/>
    </source>
</evidence>
<name>A0ABT1Y210_9FIRM</name>
<keyword evidence="7" id="KW-1185">Reference proteome</keyword>
<dbReference type="Gene3D" id="3.40.50.11240">
    <property type="entry name" value="Ethanolamine ammonia-lyase light chain (EutC)"/>
    <property type="match status" value="1"/>
</dbReference>
<dbReference type="InterPro" id="IPR009246">
    <property type="entry name" value="EutC"/>
</dbReference>
<dbReference type="NCBIfam" id="NF003971">
    <property type="entry name" value="PRK05465.1"/>
    <property type="match status" value="1"/>
</dbReference>
<proteinExistence type="inferred from homology"/>
<evidence type="ECO:0000256" key="3">
    <source>
        <dbReference type="ARBA" id="ARBA00023285"/>
    </source>
</evidence>
<comment type="similarity">
    <text evidence="5">Belongs to the EutC family.</text>
</comment>
<dbReference type="RefSeq" id="WP_089608539.1">
    <property type="nucleotide sequence ID" value="NZ_CP022121.1"/>
</dbReference>
<dbReference type="EMBL" id="JANPWE010000002">
    <property type="protein sequence ID" value="MCR6544910.1"/>
    <property type="molecule type" value="Genomic_DNA"/>
</dbReference>
<organism evidence="6 7">
    <name type="scientific">Dehalobacterium formicoaceticum</name>
    <dbReference type="NCBI Taxonomy" id="51515"/>
    <lineage>
        <taxon>Bacteria</taxon>
        <taxon>Bacillati</taxon>
        <taxon>Bacillota</taxon>
        <taxon>Clostridia</taxon>
        <taxon>Eubacteriales</taxon>
        <taxon>Peptococcaceae</taxon>
        <taxon>Dehalobacterium</taxon>
    </lineage>
</organism>
<comment type="pathway">
    <text evidence="5">Amine and polyamine degradation; ethanolamine degradation.</text>
</comment>
<dbReference type="InterPro" id="IPR042251">
    <property type="entry name" value="EutC_C"/>
</dbReference>
<comment type="catalytic activity">
    <reaction evidence="5">
        <text>ethanolamine = acetaldehyde + NH4(+)</text>
        <dbReference type="Rhea" id="RHEA:15313"/>
        <dbReference type="ChEBI" id="CHEBI:15343"/>
        <dbReference type="ChEBI" id="CHEBI:28938"/>
        <dbReference type="ChEBI" id="CHEBI:57603"/>
        <dbReference type="EC" id="4.3.1.7"/>
    </reaction>
</comment>
<dbReference type="Pfam" id="PF05985">
    <property type="entry name" value="EutC"/>
    <property type="match status" value="1"/>
</dbReference>
<comment type="caution">
    <text evidence="6">The sequence shown here is derived from an EMBL/GenBank/DDBJ whole genome shotgun (WGS) entry which is preliminary data.</text>
</comment>
<keyword evidence="2 5" id="KW-0456">Lyase</keyword>
<dbReference type="Proteomes" id="UP001524944">
    <property type="component" value="Unassembled WGS sequence"/>
</dbReference>